<feature type="region of interest" description="Disordered" evidence="8">
    <location>
        <begin position="1075"/>
        <end position="1129"/>
    </location>
</feature>
<dbReference type="SUPFAM" id="SSF52058">
    <property type="entry name" value="L domain-like"/>
    <property type="match status" value="1"/>
</dbReference>
<organism evidence="13">
    <name type="scientific">Aegilops tauschii</name>
    <name type="common">Tausch's goatgrass</name>
    <name type="synonym">Aegilops squarrosa</name>
    <dbReference type="NCBI Taxonomy" id="37682"/>
    <lineage>
        <taxon>Eukaryota</taxon>
        <taxon>Viridiplantae</taxon>
        <taxon>Streptophyta</taxon>
        <taxon>Embryophyta</taxon>
        <taxon>Tracheophyta</taxon>
        <taxon>Spermatophyta</taxon>
        <taxon>Magnoliopsida</taxon>
        <taxon>Liliopsida</taxon>
        <taxon>Poales</taxon>
        <taxon>Poaceae</taxon>
        <taxon>BOP clade</taxon>
        <taxon>Pooideae</taxon>
        <taxon>Triticodae</taxon>
        <taxon>Triticeae</taxon>
        <taxon>Triticinae</taxon>
        <taxon>Aegilops</taxon>
    </lineage>
</organism>
<keyword evidence="5" id="KW-0611">Plant defense</keyword>
<dbReference type="Pfam" id="PF00560">
    <property type="entry name" value="LRR_1"/>
    <property type="match status" value="1"/>
</dbReference>
<dbReference type="ExpressionAtlas" id="R7W0L0">
    <property type="expression patterns" value="baseline"/>
</dbReference>
<dbReference type="InterPro" id="IPR041118">
    <property type="entry name" value="Rx_N"/>
</dbReference>
<feature type="domain" description="Disease resistance R13L4/SHOC-2-like LRR" evidence="12">
    <location>
        <begin position="644"/>
        <end position="819"/>
    </location>
</feature>
<feature type="domain" description="NB-ARC" evidence="9">
    <location>
        <begin position="263"/>
        <end position="431"/>
    </location>
</feature>
<feature type="compositionally biased region" description="Low complexity" evidence="8">
    <location>
        <begin position="992"/>
        <end position="1001"/>
    </location>
</feature>
<evidence type="ECO:0000256" key="5">
    <source>
        <dbReference type="ARBA" id="ARBA00022821"/>
    </source>
</evidence>
<dbReference type="Gene3D" id="1.10.10.10">
    <property type="entry name" value="Winged helix-like DNA-binding domain superfamily/Winged helix DNA-binding domain"/>
    <property type="match status" value="1"/>
</dbReference>
<evidence type="ECO:0000256" key="4">
    <source>
        <dbReference type="ARBA" id="ARBA00022741"/>
    </source>
</evidence>
<dbReference type="GO" id="GO:0042742">
    <property type="term" value="P:defense response to bacterium"/>
    <property type="evidence" value="ECO:0007669"/>
    <property type="project" value="UniProtKB-ARBA"/>
</dbReference>
<dbReference type="Pfam" id="PF00931">
    <property type="entry name" value="NB-ARC"/>
    <property type="match status" value="1"/>
</dbReference>
<evidence type="ECO:0000259" key="11">
    <source>
        <dbReference type="Pfam" id="PF23559"/>
    </source>
</evidence>
<dbReference type="InterPro" id="IPR036388">
    <property type="entry name" value="WH-like_DNA-bd_sf"/>
</dbReference>
<feature type="region of interest" description="Disordered" evidence="8">
    <location>
        <begin position="977"/>
        <end position="1001"/>
    </location>
</feature>
<keyword evidence="4" id="KW-0547">Nucleotide-binding</keyword>
<dbReference type="EnsemblPlants" id="EMT02205">
    <property type="protein sequence ID" value="EMT02205"/>
    <property type="gene ID" value="F775_24972"/>
</dbReference>
<keyword evidence="2" id="KW-0433">Leucine-rich repeat</keyword>
<protein>
    <submittedName>
        <fullName evidence="13">Putative disease resistance protein RGA3</fullName>
    </submittedName>
</protein>
<dbReference type="InterPro" id="IPR058922">
    <property type="entry name" value="WHD_DRP"/>
</dbReference>
<evidence type="ECO:0000256" key="1">
    <source>
        <dbReference type="ARBA" id="ARBA00008894"/>
    </source>
</evidence>
<dbReference type="Gene3D" id="1.10.8.430">
    <property type="entry name" value="Helical domain of apoptotic protease-activating factors"/>
    <property type="match status" value="1"/>
</dbReference>
<dbReference type="PANTHER" id="PTHR36766">
    <property type="entry name" value="PLANT BROAD-SPECTRUM MILDEW RESISTANCE PROTEIN RPW8"/>
    <property type="match status" value="1"/>
</dbReference>
<feature type="domain" description="Disease resistance protein winged helix" evidence="11">
    <location>
        <begin position="519"/>
        <end position="597"/>
    </location>
</feature>
<evidence type="ECO:0000256" key="7">
    <source>
        <dbReference type="ARBA" id="ARBA00023054"/>
    </source>
</evidence>
<dbReference type="InterPro" id="IPR055414">
    <property type="entry name" value="LRR_R13L4/SHOC2-like"/>
</dbReference>
<dbReference type="CDD" id="cd14798">
    <property type="entry name" value="RX-CC_like"/>
    <property type="match status" value="1"/>
</dbReference>
<dbReference type="InterPro" id="IPR002182">
    <property type="entry name" value="NB-ARC"/>
</dbReference>
<feature type="compositionally biased region" description="Basic and acidic residues" evidence="8">
    <location>
        <begin position="1078"/>
        <end position="1098"/>
    </location>
</feature>
<dbReference type="InterPro" id="IPR027417">
    <property type="entry name" value="P-loop_NTPase"/>
</dbReference>
<evidence type="ECO:0000256" key="6">
    <source>
        <dbReference type="ARBA" id="ARBA00022840"/>
    </source>
</evidence>
<dbReference type="InterPro" id="IPR032675">
    <property type="entry name" value="LRR_dom_sf"/>
</dbReference>
<feature type="compositionally biased region" description="Basic and acidic residues" evidence="8">
    <location>
        <begin position="1437"/>
        <end position="1459"/>
    </location>
</feature>
<dbReference type="Pfam" id="PF23559">
    <property type="entry name" value="WHD_DRP"/>
    <property type="match status" value="1"/>
</dbReference>
<dbReference type="Gene3D" id="3.40.50.300">
    <property type="entry name" value="P-loop containing nucleotide triphosphate hydrolases"/>
    <property type="match status" value="1"/>
</dbReference>
<comment type="similarity">
    <text evidence="1">Belongs to the disease resistance NB-LRR family.</text>
</comment>
<proteinExistence type="inferred from homology"/>
<keyword evidence="7" id="KW-0175">Coiled coil</keyword>
<evidence type="ECO:0000259" key="12">
    <source>
        <dbReference type="Pfam" id="PF23598"/>
    </source>
</evidence>
<dbReference type="Gene3D" id="3.80.10.10">
    <property type="entry name" value="Ribonuclease Inhibitor"/>
    <property type="match status" value="2"/>
</dbReference>
<evidence type="ECO:0000259" key="9">
    <source>
        <dbReference type="Pfam" id="PF00931"/>
    </source>
</evidence>
<evidence type="ECO:0000256" key="3">
    <source>
        <dbReference type="ARBA" id="ARBA00022737"/>
    </source>
</evidence>
<name>R7W0L0_AEGTA</name>
<keyword evidence="6" id="KW-0067">ATP-binding</keyword>
<dbReference type="GO" id="GO:0043531">
    <property type="term" value="F:ADP binding"/>
    <property type="evidence" value="ECO:0007669"/>
    <property type="project" value="InterPro"/>
</dbReference>
<dbReference type="GO" id="GO:0009626">
    <property type="term" value="P:plant-type hypersensitive response"/>
    <property type="evidence" value="ECO:0007669"/>
    <property type="project" value="UniProtKB-ARBA"/>
</dbReference>
<dbReference type="Gene3D" id="1.20.5.4130">
    <property type="match status" value="1"/>
</dbReference>
<dbReference type="Pfam" id="PF23598">
    <property type="entry name" value="LRR_14"/>
    <property type="match status" value="1"/>
</dbReference>
<evidence type="ECO:0000313" key="13">
    <source>
        <dbReference type="EnsemblPlants" id="EMT02205"/>
    </source>
</evidence>
<evidence type="ECO:0000259" key="10">
    <source>
        <dbReference type="Pfam" id="PF18052"/>
    </source>
</evidence>
<dbReference type="FunFam" id="1.10.10.10:FF:000322">
    <property type="entry name" value="Probable disease resistance protein At1g63360"/>
    <property type="match status" value="1"/>
</dbReference>
<evidence type="ECO:0000256" key="2">
    <source>
        <dbReference type="ARBA" id="ARBA00022614"/>
    </source>
</evidence>
<dbReference type="InterPro" id="IPR042197">
    <property type="entry name" value="Apaf_helical"/>
</dbReference>
<dbReference type="GO" id="GO:0002758">
    <property type="term" value="P:innate immune response-activating signaling pathway"/>
    <property type="evidence" value="ECO:0007669"/>
    <property type="project" value="UniProtKB-ARBA"/>
</dbReference>
<accession>R7W0L0</accession>
<dbReference type="InterPro" id="IPR038005">
    <property type="entry name" value="RX-like_CC"/>
</dbReference>
<reference evidence="13" key="1">
    <citation type="submission" date="2015-06" db="UniProtKB">
        <authorList>
            <consortium name="EnsemblPlants"/>
        </authorList>
    </citation>
    <scope>IDENTIFICATION</scope>
</reference>
<dbReference type="PRINTS" id="PR00364">
    <property type="entry name" value="DISEASERSIST"/>
</dbReference>
<dbReference type="SUPFAM" id="SSF52540">
    <property type="entry name" value="P-loop containing nucleoside triphosphate hydrolases"/>
    <property type="match status" value="1"/>
</dbReference>
<dbReference type="InterPro" id="IPR001611">
    <property type="entry name" value="Leu-rich_rpt"/>
</dbReference>
<feature type="region of interest" description="Disordered" evidence="8">
    <location>
        <begin position="1308"/>
        <end position="1329"/>
    </location>
</feature>
<keyword evidence="3" id="KW-0677">Repeat</keyword>
<dbReference type="PANTHER" id="PTHR36766:SF62">
    <property type="entry name" value="AAA+ ATPASE DOMAIN-CONTAINING PROTEIN"/>
    <property type="match status" value="1"/>
</dbReference>
<dbReference type="Pfam" id="PF18052">
    <property type="entry name" value="Rx_N"/>
    <property type="match status" value="1"/>
</dbReference>
<evidence type="ECO:0000256" key="8">
    <source>
        <dbReference type="SAM" id="MobiDB-lite"/>
    </source>
</evidence>
<feature type="region of interest" description="Disordered" evidence="8">
    <location>
        <begin position="1407"/>
        <end position="1459"/>
    </location>
</feature>
<dbReference type="GO" id="GO:0005524">
    <property type="term" value="F:ATP binding"/>
    <property type="evidence" value="ECO:0007669"/>
    <property type="project" value="UniProtKB-KW"/>
</dbReference>
<feature type="domain" description="Disease resistance N-terminal" evidence="10">
    <location>
        <begin position="97"/>
        <end position="182"/>
    </location>
</feature>
<sequence length="1459" mass="162071">MKCYEMSLMLNRIMLELGMNFLVLDPMMCFEECLDPIRIVLWLYRITIGDAPKVLRLVSLIFGDQVMQDDATSHDLTKNLGVPILAMVGTEMLAAAAVSPVARKIGEIIGAAQGEVTLCCSFSDDLESIKDTLVYLEDLLKNAERNSFGSERANLRHWLAQIKSLAFDIEDMVDDYYSSKEQFEGSSSYAQKGSLFCSLSNPVISKVSMVHKMKSKRELLQTRQHLPNQYHFISHINSVVDFDEKQTTSYRNSDITLFGRDRDLENLMNMIMQKSVGEISIISIVGPMGLGKTSLAQLVFNDARTKAFSFRIWVHVSMGNVSLEKIGRDIVSQTTERIEGNMQLQLIKNAVRTILNKYSCLIVLDSLWGKDEEVNELKQMLLTGIQTESKIVVTTHSYKVAELVSTVPPYKLSALSEDDCLNIFSQRAMAGRGDPLFREYGEEIVRRCGGTPLVANFLGSVVNAQRQRREIWKAAKDKEMWKIEEDYPEDKISPLFPSFKIIYYNMPHELRLCFVYCSIFPKGSVIDKKKLIQQWIALDMIESRHGTLPHDVTAEKYIDELKAIYFLQVIERHQTAGEIFNASEEMLCMHDLAHDLARSVAGEDILVILDAENERHNRFCDYRYAQVSASSLQSIDSKAWPSKARSLIFKTSGTELEDVSEVFSVNKYLRVLDLSECSVNEIPASVFQLKQLRYLDASTLSITTLPPQFSSFNKLQALDLSETELMELPSFLSNLKGLNYLNLQGCQKLQELKSLDLLHDLHYLNLSCCPEVRSFPESIENLTKLRFLNLSRCSKLPTLPNRLLQSFASLCSLVDLNLSGFEFQMLPEFFGNICSLQYLNLSECSKLEELPQSFGQLAYLKALNLSSCPDLKILGSFECLTSLQFLNLSNCTSLEYLPLCLKKLQNLDVSGCQDGIVQSCSSSSGSSPTHQFSEQAEQVRLSIVTSEIIPEAPVIGDLKGKKKLASASGLDVVPEVVTKPNETGDTPLIPGRPFSLSSSHSSSFASSSRAPLAYVSSSDVSKNNNLVPNGEITGTQFNEKCQEPQDLIKDVLITEENICSLDTPVHVHELATVEGDDDGHAKPDGSIRKTSWAKELDRKGRKGSNRRVPLIPPARPWIPASARSGGGRRRVGEAASSIGLCEYRYSLPLRRGFGDFPICAHRGSGEIPIGGAEARGGSLGLREVSSAMAVSPVCWSSVDEVGDFPSVILAVYTRVVLGSGSSDGGAPPTRPGVRRAIDAWIRDRRHAHFPGPGSQSLRRPHHTVHTAPPHTMLKALFSAAACSGSGSPSNVDLGVAAVALRGPRPPWRLAPLRTRRSSPQATRRSSRCAPSRRLWSRMRGLARQGREGGGAAKNVRMRLLHYLGDHISGGSLSSWRIVVTVDRADREAAAAQRYAPLSVREVRLSADLSPRGGLGPRPVAHQREDIRVSPSPPWGSRQDRRGVVVQRDRNRYRQGKGRD</sequence>